<sequence length="128" mass="14134">LLIVDAEQKHLDEPGQLTHALYSTRAAPIFICHSDDELLSSLTLTDRFSLLNLGPCFTKLQITVAPFSRKLLTKKTNCSLFQYTIPPLVPTPTWIFSTNDESISGSAGDLDNIILMDQSPAEPQKECA</sequence>
<protein>
    <submittedName>
        <fullName evidence="1">TMV resistance protein N-like</fullName>
    </submittedName>
</protein>
<dbReference type="AlphaFoldDB" id="A0A183TCK8"/>
<evidence type="ECO:0000313" key="1">
    <source>
        <dbReference type="WBParaSite" id="SSLN_0001474401-mRNA-1"/>
    </source>
</evidence>
<name>A0A183TCK8_SCHSO</name>
<proteinExistence type="predicted"/>
<organism evidence="1">
    <name type="scientific">Schistocephalus solidus</name>
    <name type="common">Tapeworm</name>
    <dbReference type="NCBI Taxonomy" id="70667"/>
    <lineage>
        <taxon>Eukaryota</taxon>
        <taxon>Metazoa</taxon>
        <taxon>Spiralia</taxon>
        <taxon>Lophotrochozoa</taxon>
        <taxon>Platyhelminthes</taxon>
        <taxon>Cestoda</taxon>
        <taxon>Eucestoda</taxon>
        <taxon>Diphyllobothriidea</taxon>
        <taxon>Diphyllobothriidae</taxon>
        <taxon>Schistocephalus</taxon>
    </lineage>
</organism>
<dbReference type="WBParaSite" id="SSLN_0001474401-mRNA-1">
    <property type="protein sequence ID" value="SSLN_0001474401-mRNA-1"/>
    <property type="gene ID" value="SSLN_0001474401"/>
</dbReference>
<reference evidence="1" key="1">
    <citation type="submission" date="2016-06" db="UniProtKB">
        <authorList>
            <consortium name="WormBaseParasite"/>
        </authorList>
    </citation>
    <scope>IDENTIFICATION</scope>
</reference>
<accession>A0A183TCK8</accession>